<keyword evidence="8" id="KW-1185">Reference proteome</keyword>
<dbReference type="PRINTS" id="PR01161">
    <property type="entry name" value="TUBULIN"/>
</dbReference>
<dbReference type="Gene3D" id="3.40.50.1440">
    <property type="entry name" value="Tubulin/FtsZ, GTPase domain"/>
    <property type="match status" value="1"/>
</dbReference>
<evidence type="ECO:0000313" key="8">
    <source>
        <dbReference type="Proteomes" id="UP001057375"/>
    </source>
</evidence>
<feature type="transmembrane region" description="Helical" evidence="5">
    <location>
        <begin position="620"/>
        <end position="643"/>
    </location>
</feature>
<evidence type="ECO:0000256" key="1">
    <source>
        <dbReference type="ARBA" id="ARBA00009636"/>
    </source>
</evidence>
<keyword evidence="5" id="KW-0812">Transmembrane</keyword>
<sequence>RITFDTSNFNTASDDPIGMARLCYGVAPVSTDTVQSQCMGKVNMLAGDSAVYTISSDHPNFVSGYWFIGIFPISPTLYLSLDVLAATLVEVNTTVTIQHDVIQPDVFHYYVVEIGPSEVYQNVRFTMSEMESTDFIYYWLALNSYDIDVMSNPTQASAGDDGTINIDVSFPVSSENQFYFFQMSYQPLDITVVSRRVAVSASSYTSLFLTDATSTDEILHQYIQYTGSSNSFDLSLGSSIVRNARPCTLYVREYIYGLDDTNVDATFFDPYLEVFVGFDDANPYPDASTYDLYMREGGVMVTDIDVTQLTGSDLYITVKSTQYQTEDIMVEIGLYTEADSAANFIQTLPYNNALRVSETSKNDISHIKYFNDFFPTHFVVSPCRGFLGLDVSLVSPYVEPYAGFHTDGIFGQEISFSIDSTNLPSPGDMSDIWGFVSVYNMQSYPAPNEQVEALEELVGDDTVNFEYDIFAFFNDFRPLPGRNGLVTLTDSSEDQLTVKFIPAVAVQGLTADLVEYGIYGTPYFDPTTATITSDTMIPWTACGAMRGTALYDNGAGYAFKQFSADSDMISFTINRADVLTVGNKYYITIVAHDLYTDMYKAYTPIEVTVGQKVHKNGSGLAWWAVMLIIIACMVVLGAGAVVVMKFCSKPTGTVPSDYTRFEPEVGAAPFPTSAIPQGVDQDEQYFAQPLETEVGEGGEYTIFVTLQSNNLKMREIVHIQAGQCGNQIGAKFWEVISDEHGVDPAGAYDGDSDLQLERINVYYNEATGGRYVPRAVLVDLEPGTMDSVRAGPFGQLFRPDNFVFGQTGAGNNWAKGHYTEGAELVDAVLDVIRKEAESCDCLQGFQLCHSLGGGTGS</sequence>
<name>A0ABQ5K7A4_9EUKA</name>
<dbReference type="InterPro" id="IPR000217">
    <property type="entry name" value="Tubulin"/>
</dbReference>
<keyword evidence="5" id="KW-0472">Membrane</keyword>
<dbReference type="PANTHER" id="PTHR36527">
    <property type="entry name" value="OS01G0282866 PROTEIN"/>
    <property type="match status" value="1"/>
</dbReference>
<dbReference type="PRINTS" id="PR01163">
    <property type="entry name" value="BETATUBULIN"/>
</dbReference>
<evidence type="ECO:0000259" key="6">
    <source>
        <dbReference type="SMART" id="SM00864"/>
    </source>
</evidence>
<dbReference type="Proteomes" id="UP001057375">
    <property type="component" value="Unassembled WGS sequence"/>
</dbReference>
<evidence type="ECO:0000256" key="3">
    <source>
        <dbReference type="ARBA" id="ARBA00022741"/>
    </source>
</evidence>
<reference evidence="7" key="1">
    <citation type="submission" date="2022-03" db="EMBL/GenBank/DDBJ databases">
        <title>Draft genome sequence of Aduncisulcus paluster, a free-living microaerophilic Fornicata.</title>
        <authorList>
            <person name="Yuyama I."/>
            <person name="Kume K."/>
            <person name="Tamura T."/>
            <person name="Inagaki Y."/>
            <person name="Hashimoto T."/>
        </authorList>
    </citation>
    <scope>NUCLEOTIDE SEQUENCE</scope>
    <source>
        <strain evidence="7">NY0171</strain>
    </source>
</reference>
<dbReference type="PANTHER" id="PTHR36527:SF3">
    <property type="entry name" value="OS01G0282866 PROTEIN"/>
    <property type="match status" value="1"/>
</dbReference>
<keyword evidence="2" id="KW-0493">Microtubule</keyword>
<evidence type="ECO:0000256" key="2">
    <source>
        <dbReference type="ARBA" id="ARBA00022701"/>
    </source>
</evidence>
<dbReference type="EMBL" id="BQXS01012714">
    <property type="protein sequence ID" value="GKT27184.1"/>
    <property type="molecule type" value="Genomic_DNA"/>
</dbReference>
<gene>
    <name evidence="7" type="ORF">ADUPG1_013662</name>
</gene>
<keyword evidence="4" id="KW-0342">GTP-binding</keyword>
<dbReference type="InterPro" id="IPR003008">
    <property type="entry name" value="Tubulin_FtsZ_GTPase"/>
</dbReference>
<comment type="similarity">
    <text evidence="1">Belongs to the tubulin family.</text>
</comment>
<feature type="domain" description="Tubulin/FtsZ GTPase" evidence="6">
    <location>
        <begin position="759"/>
        <end position="857"/>
    </location>
</feature>
<dbReference type="SUPFAM" id="SSF52490">
    <property type="entry name" value="Tubulin nucleotide-binding domain-like"/>
    <property type="match status" value="1"/>
</dbReference>
<keyword evidence="3" id="KW-0547">Nucleotide-binding</keyword>
<dbReference type="InterPro" id="IPR036525">
    <property type="entry name" value="Tubulin/FtsZ_GTPase_sf"/>
</dbReference>
<organism evidence="7 8">
    <name type="scientific">Aduncisulcus paluster</name>
    <dbReference type="NCBI Taxonomy" id="2918883"/>
    <lineage>
        <taxon>Eukaryota</taxon>
        <taxon>Metamonada</taxon>
        <taxon>Carpediemonas-like organisms</taxon>
        <taxon>Aduncisulcus</taxon>
    </lineage>
</organism>
<dbReference type="InterPro" id="IPR002453">
    <property type="entry name" value="Beta_tubulin"/>
</dbReference>
<evidence type="ECO:0000256" key="5">
    <source>
        <dbReference type="SAM" id="Phobius"/>
    </source>
</evidence>
<comment type="caution">
    <text evidence="7">The sequence shown here is derived from an EMBL/GenBank/DDBJ whole genome shotgun (WGS) entry which is preliminary data.</text>
</comment>
<dbReference type="SMART" id="SM00864">
    <property type="entry name" value="Tubulin"/>
    <property type="match status" value="1"/>
</dbReference>
<feature type="non-terminal residue" evidence="7">
    <location>
        <position position="1"/>
    </location>
</feature>
<keyword evidence="5" id="KW-1133">Transmembrane helix</keyword>
<proteinExistence type="inferred from homology"/>
<evidence type="ECO:0000313" key="7">
    <source>
        <dbReference type="EMBL" id="GKT27184.1"/>
    </source>
</evidence>
<protein>
    <submittedName>
        <fullName evidence="7">Tubulin beta-4B chain (Fragments)</fullName>
    </submittedName>
</protein>
<feature type="non-terminal residue" evidence="7">
    <location>
        <position position="857"/>
    </location>
</feature>
<dbReference type="Pfam" id="PF00091">
    <property type="entry name" value="Tubulin"/>
    <property type="match status" value="1"/>
</dbReference>
<accession>A0ABQ5K7A4</accession>
<evidence type="ECO:0000256" key="4">
    <source>
        <dbReference type="ARBA" id="ARBA00023134"/>
    </source>
</evidence>